<dbReference type="EMBL" id="AP025293">
    <property type="protein sequence ID" value="BDD00471.1"/>
    <property type="molecule type" value="Genomic_DNA"/>
</dbReference>
<keyword evidence="2" id="KW-0614">Plasmid</keyword>
<gene>
    <name evidence="2" type="ORF">PEPS_27510</name>
</gene>
<dbReference type="InterPro" id="IPR036866">
    <property type="entry name" value="RibonucZ/Hydroxyglut_hydro"/>
</dbReference>
<dbReference type="Pfam" id="PF12706">
    <property type="entry name" value="Lactamase_B_2"/>
    <property type="match status" value="1"/>
</dbReference>
<accession>A0ABN6LBZ2</accession>
<evidence type="ECO:0000313" key="3">
    <source>
        <dbReference type="Proteomes" id="UP001354989"/>
    </source>
</evidence>
<keyword evidence="3" id="KW-1185">Reference proteome</keyword>
<dbReference type="PANTHER" id="PTHR15032:SF4">
    <property type="entry name" value="N-ACYL-PHOSPHATIDYLETHANOLAMINE-HYDROLYZING PHOSPHOLIPASE D"/>
    <property type="match status" value="1"/>
</dbReference>
<dbReference type="Gene3D" id="3.60.15.10">
    <property type="entry name" value="Ribonuclease Z/Hydroxyacylglutathione hydrolase-like"/>
    <property type="match status" value="1"/>
</dbReference>
<dbReference type="InterPro" id="IPR001279">
    <property type="entry name" value="Metallo-B-lactamas"/>
</dbReference>
<protein>
    <recommendedName>
        <fullName evidence="1">Metallo-beta-lactamase domain-containing protein</fullName>
    </recommendedName>
</protein>
<geneLocation type="plasmid" evidence="2 3">
    <name>pPP1</name>
</geneLocation>
<evidence type="ECO:0000259" key="1">
    <source>
        <dbReference type="Pfam" id="PF12706"/>
    </source>
</evidence>
<evidence type="ECO:0000313" key="2">
    <source>
        <dbReference type="EMBL" id="BDD00471.1"/>
    </source>
</evidence>
<sequence>MYYFLDAFVVKRGTYKNESLMGKRKPILWTILGLAGSAFLADRLFRGSTFKGHSDNLEGGEFKNTGGGKNSISRTVGKIMLNFDKWELWPKAYEKPLAKIQPSYFDEENQVKVYFIGHATCLIQWNGLNILTDPMFSRSAGPLGKMGPARKAPPGVNIQGLPPIDMVLLSHNHYDHFDMDSLEYIGASQHKSPIVITGLGNAKLVKRTGLHPAVELDWGESITYKGWQVYFEECKHSSGRAFSDQNKSLWGSFVIENPKGQKVYFGGDSAYGGHYRRIHRKHGPMDLSFLPIGAYRPKEAFGDIHMNPEEAINAHKDLHSKETIAIHHGTFQLTLEGRFDPIKELMEAMEKESEPISPFYSLKNGASKLIDLEKKDV</sequence>
<dbReference type="PANTHER" id="PTHR15032">
    <property type="entry name" value="N-ACYL-PHOSPHATIDYLETHANOLAMINE-HYDROLYZING PHOSPHOLIPASE D"/>
    <property type="match status" value="1"/>
</dbReference>
<dbReference type="Proteomes" id="UP001354989">
    <property type="component" value="Plasmid pPP1"/>
</dbReference>
<reference evidence="2 3" key="1">
    <citation type="submission" date="2021-12" db="EMBL/GenBank/DDBJ databases">
        <title>Genome sequencing of bacteria with rrn-lacking chromosome and rrn-plasmid.</title>
        <authorList>
            <person name="Anda M."/>
            <person name="Iwasaki W."/>
        </authorList>
    </citation>
    <scope>NUCLEOTIDE SEQUENCE [LARGE SCALE GENOMIC DNA]</scope>
    <source>
        <strain evidence="2 3">NBRC 101262</strain>
        <plasmid evidence="2 3">pPP1</plasmid>
    </source>
</reference>
<dbReference type="SUPFAM" id="SSF56281">
    <property type="entry name" value="Metallo-hydrolase/oxidoreductase"/>
    <property type="match status" value="1"/>
</dbReference>
<name>A0ABN6LBZ2_9BACT</name>
<feature type="domain" description="Metallo-beta-lactamase" evidence="1">
    <location>
        <begin position="129"/>
        <end position="328"/>
    </location>
</feature>
<proteinExistence type="predicted"/>
<organism evidence="2 3">
    <name type="scientific">Persicobacter psychrovividus</name>
    <dbReference type="NCBI Taxonomy" id="387638"/>
    <lineage>
        <taxon>Bacteria</taxon>
        <taxon>Pseudomonadati</taxon>
        <taxon>Bacteroidota</taxon>
        <taxon>Cytophagia</taxon>
        <taxon>Cytophagales</taxon>
        <taxon>Persicobacteraceae</taxon>
        <taxon>Persicobacter</taxon>
    </lineage>
</organism>